<dbReference type="InterPro" id="IPR003787">
    <property type="entry name" value="Sulphur_relay_DsrE/F-like"/>
</dbReference>
<sequence>MKVGVILSSDDPIDLYVAGTYVATEVARGNEVVVFVTGRAVLAFAGRATEPDSPEAAKMRELRVTWRELFESAKALGARVIACETAARIFGVGEEEFKTAGLVERVTSMYTFLEEVADGRLIAF</sequence>
<dbReference type="eggNOG" id="arCOG02065">
    <property type="taxonomic scope" value="Archaea"/>
</dbReference>
<dbReference type="STRING" id="768679.TTX_0450"/>
<dbReference type="KEGG" id="ttn:TTX_0450"/>
<dbReference type="Pfam" id="PF02635">
    <property type="entry name" value="DsrE"/>
    <property type="match status" value="1"/>
</dbReference>
<dbReference type="PaxDb" id="768679-TTX_0450"/>
<dbReference type="InterPro" id="IPR027396">
    <property type="entry name" value="DsrEFH-like"/>
</dbReference>
<proteinExistence type="predicted"/>
<dbReference type="PANTHER" id="PTHR34655:SF1">
    <property type="match status" value="1"/>
</dbReference>
<dbReference type="PATRIC" id="fig|768679.9.peg.466"/>
<dbReference type="SUPFAM" id="SSF75169">
    <property type="entry name" value="DsrEFH-like"/>
    <property type="match status" value="1"/>
</dbReference>
<organism evidence="1 2">
    <name type="scientific">Thermoproteus tenax (strain ATCC 35583 / DSM 2078 / JCM 9277 / NBRC 100435 / Kra 1)</name>
    <dbReference type="NCBI Taxonomy" id="768679"/>
    <lineage>
        <taxon>Archaea</taxon>
        <taxon>Thermoproteota</taxon>
        <taxon>Thermoprotei</taxon>
        <taxon>Thermoproteales</taxon>
        <taxon>Thermoproteaceae</taxon>
        <taxon>Thermoproteus</taxon>
    </lineage>
</organism>
<name>G4RNH3_THETK</name>
<dbReference type="RefSeq" id="WP_014126374.1">
    <property type="nucleotide sequence ID" value="NC_016070.1"/>
</dbReference>
<dbReference type="HOGENOM" id="CLU_1998823_0_0_2"/>
<protein>
    <submittedName>
        <fullName evidence="1">Peroxiredoxin family protein</fullName>
    </submittedName>
</protein>
<gene>
    <name evidence="1" type="ordered locus">TTX_0450</name>
</gene>
<dbReference type="AlphaFoldDB" id="G4RNH3"/>
<dbReference type="PANTHER" id="PTHR34655">
    <property type="entry name" value="CONSERVED WITHIN P. AEROPHILUM"/>
    <property type="match status" value="1"/>
</dbReference>
<dbReference type="Gene3D" id="3.40.1260.10">
    <property type="entry name" value="DsrEFH-like"/>
    <property type="match status" value="1"/>
</dbReference>
<evidence type="ECO:0000313" key="1">
    <source>
        <dbReference type="EMBL" id="CCC81117.1"/>
    </source>
</evidence>
<reference evidence="1 2" key="1">
    <citation type="journal article" date="2011" name="PLoS ONE">
        <title>The complete genome sequence of Thermoproteus tenax: a physiologically versatile member of the Crenarchaeota.</title>
        <authorList>
            <person name="Siebers B."/>
            <person name="Zaparty M."/>
            <person name="Raddatz G."/>
            <person name="Tjaden B."/>
            <person name="Albers S.V."/>
            <person name="Bell S.D."/>
            <person name="Blombach F."/>
            <person name="Kletzin A."/>
            <person name="Kyrpides N."/>
            <person name="Lanz C."/>
            <person name="Plagens A."/>
            <person name="Rampp M."/>
            <person name="Rosinus A."/>
            <person name="von Jan M."/>
            <person name="Makarova K.S."/>
            <person name="Klenk H.P."/>
            <person name="Schuster S.C."/>
            <person name="Hensel R."/>
        </authorList>
    </citation>
    <scope>NUCLEOTIDE SEQUENCE [LARGE SCALE GENOMIC DNA]</scope>
    <source>
        <strain evidence="2">ATCC 35583 / DSM 2078 / JCM 9277 / NBRC 100435 / Kra 1</strain>
    </source>
</reference>
<evidence type="ECO:0000313" key="2">
    <source>
        <dbReference type="Proteomes" id="UP000002654"/>
    </source>
</evidence>
<dbReference type="Proteomes" id="UP000002654">
    <property type="component" value="Chromosome"/>
</dbReference>
<dbReference type="GeneID" id="11263452"/>
<accession>G4RNH3</accession>
<dbReference type="EMBL" id="FN869859">
    <property type="protein sequence ID" value="CCC81117.1"/>
    <property type="molecule type" value="Genomic_DNA"/>
</dbReference>
<dbReference type="OrthoDB" id="288304at2157"/>
<keyword evidence="2" id="KW-1185">Reference proteome</keyword>